<evidence type="ECO:0000256" key="1">
    <source>
        <dbReference type="SAM" id="Coils"/>
    </source>
</evidence>
<feature type="transmembrane region" description="Helical" evidence="3">
    <location>
        <begin position="20"/>
        <end position="38"/>
    </location>
</feature>
<feature type="region of interest" description="Disordered" evidence="2">
    <location>
        <begin position="258"/>
        <end position="285"/>
    </location>
</feature>
<feature type="compositionally biased region" description="Basic and acidic residues" evidence="2">
    <location>
        <begin position="267"/>
        <end position="280"/>
    </location>
</feature>
<sequence>MGYNKGVKSSNGGTHRAKLYALMLMLAFGGALLGTMLLHKFREKPVSNLVFQDKDNMLLSLQLLLQKEKHHNKELEKKNEVMKAEIYTLSGQKMELDRKVLKMESIVNSLKDEQKVMESALEEKQKELKMLQGQGNDLGKVGLEEVTTQTHNLMQSEAQITELKQHLGISTNDATIFPENFAANQTMAVQDKNEETGEHSEHLDESIIYGDVTNDATEFIKLKNGQIFYNDQIQDGKENNGRLIETYEHDRMQEKWQVEGTSGGRTASKEITDEYSKDDDGAGLTSKYLNGRLIKEEQRGQDKLRII</sequence>
<reference evidence="4 5" key="1">
    <citation type="submission" date="2024-01" db="EMBL/GenBank/DDBJ databases">
        <title>The genomes of 5 underutilized Papilionoideae crops provide insights into root nodulation and disease resistanc.</title>
        <authorList>
            <person name="Yuan L."/>
        </authorList>
    </citation>
    <scope>NUCLEOTIDE SEQUENCE [LARGE SCALE GENOMIC DNA]</scope>
    <source>
        <strain evidence="4">ZHUSHIDOU_FW_LH</strain>
        <tissue evidence="4">Leaf</tissue>
    </source>
</reference>
<evidence type="ECO:0000256" key="3">
    <source>
        <dbReference type="SAM" id="Phobius"/>
    </source>
</evidence>
<dbReference type="PANTHER" id="PTHR36143:SF4">
    <property type="entry name" value="OS08G0177500 PROTEIN"/>
    <property type="match status" value="1"/>
</dbReference>
<name>A0AAN9J338_CROPI</name>
<keyword evidence="5" id="KW-1185">Reference proteome</keyword>
<keyword evidence="3" id="KW-0472">Membrane</keyword>
<feature type="coiled-coil region" evidence="1">
    <location>
        <begin position="58"/>
        <end position="134"/>
    </location>
</feature>
<keyword evidence="3" id="KW-0812">Transmembrane</keyword>
<dbReference type="PANTHER" id="PTHR36143">
    <property type="entry name" value="OS08G0177500 PROTEIN"/>
    <property type="match status" value="1"/>
</dbReference>
<evidence type="ECO:0000256" key="2">
    <source>
        <dbReference type="SAM" id="MobiDB-lite"/>
    </source>
</evidence>
<dbReference type="AlphaFoldDB" id="A0AAN9J338"/>
<proteinExistence type="predicted"/>
<accession>A0AAN9J338</accession>
<evidence type="ECO:0000313" key="4">
    <source>
        <dbReference type="EMBL" id="KAK7290924.1"/>
    </source>
</evidence>
<keyword evidence="3" id="KW-1133">Transmembrane helix</keyword>
<evidence type="ECO:0000313" key="5">
    <source>
        <dbReference type="Proteomes" id="UP001372338"/>
    </source>
</evidence>
<keyword evidence="1" id="KW-0175">Coiled coil</keyword>
<dbReference type="Proteomes" id="UP001372338">
    <property type="component" value="Unassembled WGS sequence"/>
</dbReference>
<dbReference type="EMBL" id="JAYWIO010000001">
    <property type="protein sequence ID" value="KAK7290924.1"/>
    <property type="molecule type" value="Genomic_DNA"/>
</dbReference>
<organism evidence="4 5">
    <name type="scientific">Crotalaria pallida</name>
    <name type="common">Smooth rattlebox</name>
    <name type="synonym">Crotalaria striata</name>
    <dbReference type="NCBI Taxonomy" id="3830"/>
    <lineage>
        <taxon>Eukaryota</taxon>
        <taxon>Viridiplantae</taxon>
        <taxon>Streptophyta</taxon>
        <taxon>Embryophyta</taxon>
        <taxon>Tracheophyta</taxon>
        <taxon>Spermatophyta</taxon>
        <taxon>Magnoliopsida</taxon>
        <taxon>eudicotyledons</taxon>
        <taxon>Gunneridae</taxon>
        <taxon>Pentapetalae</taxon>
        <taxon>rosids</taxon>
        <taxon>fabids</taxon>
        <taxon>Fabales</taxon>
        <taxon>Fabaceae</taxon>
        <taxon>Papilionoideae</taxon>
        <taxon>50 kb inversion clade</taxon>
        <taxon>genistoids sensu lato</taxon>
        <taxon>core genistoids</taxon>
        <taxon>Crotalarieae</taxon>
        <taxon>Crotalaria</taxon>
    </lineage>
</organism>
<comment type="caution">
    <text evidence="4">The sequence shown here is derived from an EMBL/GenBank/DDBJ whole genome shotgun (WGS) entry which is preliminary data.</text>
</comment>
<gene>
    <name evidence="4" type="ORF">RIF29_05712</name>
</gene>
<protein>
    <submittedName>
        <fullName evidence="4">Uncharacterized protein</fullName>
    </submittedName>
</protein>